<evidence type="ECO:0008006" key="3">
    <source>
        <dbReference type="Google" id="ProtNLM"/>
    </source>
</evidence>
<dbReference type="RefSeq" id="WP_062544202.1">
    <property type="nucleotide sequence ID" value="NZ_CP012643.1"/>
</dbReference>
<sequence>MILDKLSNSARYTGMHPLFEQAFTFLKEADVANLPLGKHELVGMELFAIISEGPGFSKANAKLEAHRKYIDIQYVITGLDHIGWKDLNACSEASEPYTEEKDIMFFPDKPNSWFDVPASFYTIFFPEDTHAPLATDEVVRKVVLKIAVQ</sequence>
<dbReference type="KEGG" id="rti:DC20_12895"/>
<dbReference type="STRING" id="512763.DC20_12895"/>
<name>A0A0P0CYU7_9BACT</name>
<reference evidence="1 2" key="1">
    <citation type="submission" date="2015-08" db="EMBL/GenBank/DDBJ databases">
        <title>Complete genome sequence of Rufibacter tibetensis strain 1351t, a radiation-resistant bacterium from tibet plateau.</title>
        <authorList>
            <person name="Dai J."/>
        </authorList>
    </citation>
    <scope>NUCLEOTIDE SEQUENCE [LARGE SCALE GENOMIC DNA]</scope>
    <source>
        <strain evidence="1 2">1351</strain>
    </source>
</reference>
<evidence type="ECO:0000313" key="2">
    <source>
        <dbReference type="Proteomes" id="UP000061382"/>
    </source>
</evidence>
<dbReference type="PANTHER" id="PTHR34986">
    <property type="entry name" value="EVOLVED BETA-GALACTOSIDASE SUBUNIT BETA"/>
    <property type="match status" value="1"/>
</dbReference>
<dbReference type="PATRIC" id="fig|512763.3.peg.2831"/>
<dbReference type="Pfam" id="PF04074">
    <property type="entry name" value="DUF386"/>
    <property type="match status" value="1"/>
</dbReference>
<protein>
    <recommendedName>
        <fullName evidence="3">YhcH/YjgK/YiaL family protein</fullName>
    </recommendedName>
</protein>
<proteinExistence type="predicted"/>
<accession>A0A0P0CYU7</accession>
<dbReference type="NCBIfam" id="TIGR00022">
    <property type="entry name" value="YhcH/YjgK/YiaL family protein"/>
    <property type="match status" value="1"/>
</dbReference>
<dbReference type="Proteomes" id="UP000061382">
    <property type="component" value="Chromosome"/>
</dbReference>
<evidence type="ECO:0000313" key="1">
    <source>
        <dbReference type="EMBL" id="ALI99702.1"/>
    </source>
</evidence>
<gene>
    <name evidence="1" type="ORF">DC20_12895</name>
</gene>
<dbReference type="Gene3D" id="2.60.120.370">
    <property type="entry name" value="YhcH/YjgK/YiaL"/>
    <property type="match status" value="1"/>
</dbReference>
<dbReference type="EMBL" id="CP012643">
    <property type="protein sequence ID" value="ALI99702.1"/>
    <property type="molecule type" value="Genomic_DNA"/>
</dbReference>
<dbReference type="GO" id="GO:0005829">
    <property type="term" value="C:cytosol"/>
    <property type="evidence" value="ECO:0007669"/>
    <property type="project" value="TreeGrafter"/>
</dbReference>
<dbReference type="AlphaFoldDB" id="A0A0P0CYU7"/>
<keyword evidence="2" id="KW-1185">Reference proteome</keyword>
<dbReference type="SUPFAM" id="SSF51197">
    <property type="entry name" value="Clavaminate synthase-like"/>
    <property type="match status" value="1"/>
</dbReference>
<organism evidence="1 2">
    <name type="scientific">Rufibacter tibetensis</name>
    <dbReference type="NCBI Taxonomy" id="512763"/>
    <lineage>
        <taxon>Bacteria</taxon>
        <taxon>Pseudomonadati</taxon>
        <taxon>Bacteroidota</taxon>
        <taxon>Cytophagia</taxon>
        <taxon>Cytophagales</taxon>
        <taxon>Hymenobacteraceae</taxon>
        <taxon>Rufibacter</taxon>
    </lineage>
</organism>
<dbReference type="OrthoDB" id="9792756at2"/>
<dbReference type="PANTHER" id="PTHR34986:SF1">
    <property type="entry name" value="PROTEIN YIAL"/>
    <property type="match status" value="1"/>
</dbReference>
<dbReference type="InterPro" id="IPR004375">
    <property type="entry name" value="NanQ/TabA/YiaL"/>
</dbReference>
<dbReference type="InterPro" id="IPR037012">
    <property type="entry name" value="NanQ/TabA/YiaL_sf"/>
</dbReference>